<keyword evidence="1" id="KW-0472">Membrane</keyword>
<dbReference type="VEuPathDB" id="TrichDB:TVAGG3_0983950"/>
<evidence type="ECO:0000313" key="2">
    <source>
        <dbReference type="EMBL" id="EAY18486.1"/>
    </source>
</evidence>
<dbReference type="RefSeq" id="XP_001579472.1">
    <property type="nucleotide sequence ID" value="XM_001579422.1"/>
</dbReference>
<dbReference type="InParanoid" id="A2DM66"/>
<dbReference type="VEuPathDB" id="TrichDB:TVAG_083390"/>
<keyword evidence="1" id="KW-1133">Transmembrane helix</keyword>
<evidence type="ECO:0000313" key="3">
    <source>
        <dbReference type="Proteomes" id="UP000001542"/>
    </source>
</evidence>
<sequence length="99" mass="11551">MHMAKWTDRYANSEILEIQKYYNCCGFYGFNEFPPQKCQTQSGVPCVYALIKALKRPLRGLGVLFFSYGFSHLLSDFLFIIAYDPEDDPYAIMISKMRQ</sequence>
<reference evidence="2" key="2">
    <citation type="journal article" date="2007" name="Science">
        <title>Draft genome sequence of the sexually transmitted pathogen Trichomonas vaginalis.</title>
        <authorList>
            <person name="Carlton J.M."/>
            <person name="Hirt R.P."/>
            <person name="Silva J.C."/>
            <person name="Delcher A.L."/>
            <person name="Schatz M."/>
            <person name="Zhao Q."/>
            <person name="Wortman J.R."/>
            <person name="Bidwell S.L."/>
            <person name="Alsmark U.C.M."/>
            <person name="Besteiro S."/>
            <person name="Sicheritz-Ponten T."/>
            <person name="Noel C.J."/>
            <person name="Dacks J.B."/>
            <person name="Foster P.G."/>
            <person name="Simillion C."/>
            <person name="Van de Peer Y."/>
            <person name="Miranda-Saavedra D."/>
            <person name="Barton G.J."/>
            <person name="Westrop G.D."/>
            <person name="Mueller S."/>
            <person name="Dessi D."/>
            <person name="Fiori P.L."/>
            <person name="Ren Q."/>
            <person name="Paulsen I."/>
            <person name="Zhang H."/>
            <person name="Bastida-Corcuera F.D."/>
            <person name="Simoes-Barbosa A."/>
            <person name="Brown M.T."/>
            <person name="Hayes R.D."/>
            <person name="Mukherjee M."/>
            <person name="Okumura C.Y."/>
            <person name="Schneider R."/>
            <person name="Smith A.J."/>
            <person name="Vanacova S."/>
            <person name="Villalvazo M."/>
            <person name="Haas B.J."/>
            <person name="Pertea M."/>
            <person name="Feldblyum T.V."/>
            <person name="Utterback T.R."/>
            <person name="Shu C.L."/>
            <person name="Osoegawa K."/>
            <person name="de Jong P.J."/>
            <person name="Hrdy I."/>
            <person name="Horvathova L."/>
            <person name="Zubacova Z."/>
            <person name="Dolezal P."/>
            <person name="Malik S.B."/>
            <person name="Logsdon J.M. Jr."/>
            <person name="Henze K."/>
            <person name="Gupta A."/>
            <person name="Wang C.C."/>
            <person name="Dunne R.L."/>
            <person name="Upcroft J.A."/>
            <person name="Upcroft P."/>
            <person name="White O."/>
            <person name="Salzberg S.L."/>
            <person name="Tang P."/>
            <person name="Chiu C.-H."/>
            <person name="Lee Y.-S."/>
            <person name="Embley T.M."/>
            <person name="Coombs G.H."/>
            <person name="Mottram J.C."/>
            <person name="Tachezy J."/>
            <person name="Fraser-Liggett C.M."/>
            <person name="Johnson P.J."/>
        </authorList>
    </citation>
    <scope>NUCLEOTIDE SEQUENCE [LARGE SCALE GENOMIC DNA]</scope>
    <source>
        <strain evidence="2">G3</strain>
    </source>
</reference>
<dbReference type="KEGG" id="tva:5463994"/>
<dbReference type="Proteomes" id="UP000001542">
    <property type="component" value="Unassembled WGS sequence"/>
</dbReference>
<feature type="transmembrane region" description="Helical" evidence="1">
    <location>
        <begin position="61"/>
        <end position="83"/>
    </location>
</feature>
<keyword evidence="3" id="KW-1185">Reference proteome</keyword>
<dbReference type="AlphaFoldDB" id="A2DM66"/>
<dbReference type="SMR" id="A2DM66"/>
<name>A2DM66_TRIV3</name>
<proteinExistence type="predicted"/>
<evidence type="ECO:0000256" key="1">
    <source>
        <dbReference type="SAM" id="Phobius"/>
    </source>
</evidence>
<protein>
    <submittedName>
        <fullName evidence="2">Uncharacterized protein</fullName>
    </submittedName>
</protein>
<organism evidence="2 3">
    <name type="scientific">Trichomonas vaginalis (strain ATCC PRA-98 / G3)</name>
    <dbReference type="NCBI Taxonomy" id="412133"/>
    <lineage>
        <taxon>Eukaryota</taxon>
        <taxon>Metamonada</taxon>
        <taxon>Parabasalia</taxon>
        <taxon>Trichomonadida</taxon>
        <taxon>Trichomonadidae</taxon>
        <taxon>Trichomonas</taxon>
    </lineage>
</organism>
<gene>
    <name evidence="2" type="ORF">TVAG_083390</name>
</gene>
<keyword evidence="1" id="KW-0812">Transmembrane</keyword>
<accession>A2DM66</accession>
<dbReference type="EMBL" id="DS113218">
    <property type="protein sequence ID" value="EAY18486.1"/>
    <property type="molecule type" value="Genomic_DNA"/>
</dbReference>
<reference evidence="2" key="1">
    <citation type="submission" date="2006-10" db="EMBL/GenBank/DDBJ databases">
        <authorList>
            <person name="Amadeo P."/>
            <person name="Zhao Q."/>
            <person name="Wortman J."/>
            <person name="Fraser-Liggett C."/>
            <person name="Carlton J."/>
        </authorList>
    </citation>
    <scope>NUCLEOTIDE SEQUENCE</scope>
    <source>
        <strain evidence="2">G3</strain>
    </source>
</reference>